<accession>A0A413RBL7</accession>
<dbReference type="AlphaFoldDB" id="A0A413RBL7"/>
<comment type="caution">
    <text evidence="4">The sequence shown here is derived from an EMBL/GenBank/DDBJ whole genome shotgun (WGS) entry which is preliminary data.</text>
</comment>
<evidence type="ECO:0000256" key="2">
    <source>
        <dbReference type="SAM" id="Phobius"/>
    </source>
</evidence>
<protein>
    <recommendedName>
        <fullName evidence="3">Anti-sigma factor RsgI-like middle domain-containing protein</fullName>
    </recommendedName>
</protein>
<dbReference type="EMBL" id="QSFD01000002">
    <property type="protein sequence ID" value="RHA20051.1"/>
    <property type="molecule type" value="Genomic_DNA"/>
</dbReference>
<name>A0A413RBL7_9FIRM</name>
<evidence type="ECO:0000259" key="3">
    <source>
        <dbReference type="Pfam" id="PF23750"/>
    </source>
</evidence>
<gene>
    <name evidence="4" type="ORF">DW944_02605</name>
</gene>
<reference evidence="4 5" key="1">
    <citation type="submission" date="2018-08" db="EMBL/GenBank/DDBJ databases">
        <title>A genome reference for cultivated species of the human gut microbiota.</title>
        <authorList>
            <person name="Zou Y."/>
            <person name="Xue W."/>
            <person name="Luo G."/>
        </authorList>
    </citation>
    <scope>NUCLEOTIDE SEQUENCE [LARGE SCALE GENOMIC DNA]</scope>
    <source>
        <strain evidence="4 5">AM44-11BH</strain>
    </source>
</reference>
<feature type="compositionally biased region" description="Polar residues" evidence="1">
    <location>
        <begin position="315"/>
        <end position="335"/>
    </location>
</feature>
<keyword evidence="5" id="KW-1185">Reference proteome</keyword>
<dbReference type="Pfam" id="PF23750">
    <property type="entry name" value="RsgI_M"/>
    <property type="match status" value="1"/>
</dbReference>
<keyword evidence="2" id="KW-0472">Membrane</keyword>
<dbReference type="RefSeq" id="WP_117969564.1">
    <property type="nucleotide sequence ID" value="NZ_CAUBDO010000006.1"/>
</dbReference>
<organism evidence="4 5">
    <name type="scientific">Eubacterium ventriosum</name>
    <dbReference type="NCBI Taxonomy" id="39496"/>
    <lineage>
        <taxon>Bacteria</taxon>
        <taxon>Bacillati</taxon>
        <taxon>Bacillota</taxon>
        <taxon>Clostridia</taxon>
        <taxon>Eubacteriales</taxon>
        <taxon>Eubacteriaceae</taxon>
        <taxon>Eubacterium</taxon>
    </lineage>
</organism>
<feature type="compositionally biased region" description="Acidic residues" evidence="1">
    <location>
        <begin position="292"/>
        <end position="311"/>
    </location>
</feature>
<keyword evidence="2" id="KW-0812">Transmembrane</keyword>
<feature type="transmembrane region" description="Helical" evidence="2">
    <location>
        <begin position="55"/>
        <end position="79"/>
    </location>
</feature>
<dbReference type="Proteomes" id="UP000284779">
    <property type="component" value="Unassembled WGS sequence"/>
</dbReference>
<feature type="compositionally biased region" description="Low complexity" evidence="1">
    <location>
        <begin position="277"/>
        <end position="291"/>
    </location>
</feature>
<feature type="region of interest" description="Disordered" evidence="1">
    <location>
        <begin position="277"/>
        <end position="335"/>
    </location>
</feature>
<evidence type="ECO:0000313" key="4">
    <source>
        <dbReference type="EMBL" id="RHA20051.1"/>
    </source>
</evidence>
<evidence type="ECO:0000256" key="1">
    <source>
        <dbReference type="SAM" id="MobiDB-lite"/>
    </source>
</evidence>
<evidence type="ECO:0000313" key="5">
    <source>
        <dbReference type="Proteomes" id="UP000284779"/>
    </source>
</evidence>
<dbReference type="InterPro" id="IPR055431">
    <property type="entry name" value="RsgI_M"/>
</dbReference>
<feature type="domain" description="Anti-sigma factor RsgI-like middle" evidence="3">
    <location>
        <begin position="97"/>
        <end position="230"/>
    </location>
</feature>
<sequence>MQEKDIKEQLNQELDKMAPDILEKVLEKPIEPIESEEDLFNNEPLFEEKKDKGKYLWIPQVIAVVACLVLVAVLSSMWFKPNVTPTALDPKMATAFTITIDVNPSITMKVKKDNTVESIKASNKDAKKVVKKVKKKLKDDTTYGEAVEMVVSGLKKKGYLKKDNSAMLVSVVTDDKKAGEEKLKEVKDYTKKVKKDKKVKCATIYQNCVSNEKIKKVAKKNKVSEGKAALCIKIAEKEKVSIKKMCKKSIFILIKQVEKTKIDVEPDIEIDDEINVVPEEPTGETESAIIEETTEIESESSTENMETETGEETSPVSENVNENETIPETVQNSQP</sequence>
<proteinExistence type="predicted"/>
<keyword evidence="2" id="KW-1133">Transmembrane helix</keyword>